<gene>
    <name evidence="3" type="ORF">BP6252_10804</name>
</gene>
<protein>
    <recommendedName>
        <fullName evidence="2">SnoaL-like domain-containing protein</fullName>
    </recommendedName>
</protein>
<evidence type="ECO:0000313" key="4">
    <source>
        <dbReference type="Proteomes" id="UP000256645"/>
    </source>
</evidence>
<dbReference type="OrthoDB" id="2148716at2759"/>
<feature type="chain" id="PRO_5017728060" description="SnoaL-like domain-containing protein" evidence="1">
    <location>
        <begin position="23"/>
        <end position="180"/>
    </location>
</feature>
<keyword evidence="4" id="KW-1185">Reference proteome</keyword>
<keyword evidence="1" id="KW-0732">Signal</keyword>
<feature type="domain" description="SnoaL-like" evidence="2">
    <location>
        <begin position="27"/>
        <end position="152"/>
    </location>
</feature>
<dbReference type="Proteomes" id="UP000256645">
    <property type="component" value="Unassembled WGS sequence"/>
</dbReference>
<evidence type="ECO:0000256" key="1">
    <source>
        <dbReference type="SAM" id="SignalP"/>
    </source>
</evidence>
<dbReference type="InterPro" id="IPR032710">
    <property type="entry name" value="NTF2-like_dom_sf"/>
</dbReference>
<comment type="caution">
    <text evidence="3">The sequence shown here is derived from an EMBL/GenBank/DDBJ whole genome shotgun (WGS) entry which is preliminary data.</text>
</comment>
<dbReference type="SUPFAM" id="SSF54427">
    <property type="entry name" value="NTF2-like"/>
    <property type="match status" value="1"/>
</dbReference>
<dbReference type="AlphaFoldDB" id="A0A3D8QN94"/>
<dbReference type="InterPro" id="IPR037401">
    <property type="entry name" value="SnoaL-like"/>
</dbReference>
<dbReference type="EMBL" id="PDLM01000013">
    <property type="protein sequence ID" value="RDW63259.1"/>
    <property type="molecule type" value="Genomic_DNA"/>
</dbReference>
<accession>A0A3D8QN94</accession>
<sequence length="180" mass="19807">MRLESALLVSLASIAIAATSVAQPDVYEAIHQRESILAVTLDTKDYGRLGESMTQDVVYDSRPLGSDYGGLSVGLPQVIANTKNAFGNAKVAHHVSNAIIKLNNDATKANVTTYIVWSKWDPTALHDPKKTFRIYERCDDVFVVDQGTWKLQYSLVTNLAPKVENPYFNDGQNMAVEGTM</sequence>
<feature type="signal peptide" evidence="1">
    <location>
        <begin position="1"/>
        <end position="22"/>
    </location>
</feature>
<evidence type="ECO:0000259" key="2">
    <source>
        <dbReference type="Pfam" id="PF13577"/>
    </source>
</evidence>
<dbReference type="Pfam" id="PF13577">
    <property type="entry name" value="SnoaL_4"/>
    <property type="match status" value="1"/>
</dbReference>
<proteinExistence type="predicted"/>
<reference evidence="3 4" key="1">
    <citation type="journal article" date="2018" name="IMA Fungus">
        <title>IMA Genome-F 9: Draft genome sequence of Annulohypoxylon stygium, Aspergillus mulundensis, Berkeleyomyces basicola (syn. Thielaviopsis basicola), Ceratocystis smalleyi, two Cercospora beticola strains, Coleophoma cylindrospora, Fusarium fracticaudum, Phialophora cf. hyalina, and Morchella septimelata.</title>
        <authorList>
            <person name="Wingfield B.D."/>
            <person name="Bills G.F."/>
            <person name="Dong Y."/>
            <person name="Huang W."/>
            <person name="Nel W.J."/>
            <person name="Swalarsk-Parry B.S."/>
            <person name="Vaghefi N."/>
            <person name="Wilken P.M."/>
            <person name="An Z."/>
            <person name="de Beer Z.W."/>
            <person name="De Vos L."/>
            <person name="Chen L."/>
            <person name="Duong T.A."/>
            <person name="Gao Y."/>
            <person name="Hammerbacher A."/>
            <person name="Kikkert J.R."/>
            <person name="Li Y."/>
            <person name="Li H."/>
            <person name="Li K."/>
            <person name="Li Q."/>
            <person name="Liu X."/>
            <person name="Ma X."/>
            <person name="Naidoo K."/>
            <person name="Pethybridge S.J."/>
            <person name="Sun J."/>
            <person name="Steenkamp E.T."/>
            <person name="van der Nest M.A."/>
            <person name="van Wyk S."/>
            <person name="Wingfield M.J."/>
            <person name="Xiong C."/>
            <person name="Yue Q."/>
            <person name="Zhang X."/>
        </authorList>
    </citation>
    <scope>NUCLEOTIDE SEQUENCE [LARGE SCALE GENOMIC DNA]</scope>
    <source>
        <strain evidence="3 4">BP6252</strain>
    </source>
</reference>
<name>A0A3D8QN94_9HELO</name>
<dbReference type="Gene3D" id="3.10.450.50">
    <property type="match status" value="1"/>
</dbReference>
<organism evidence="3 4">
    <name type="scientific">Coleophoma cylindrospora</name>
    <dbReference type="NCBI Taxonomy" id="1849047"/>
    <lineage>
        <taxon>Eukaryota</taxon>
        <taxon>Fungi</taxon>
        <taxon>Dikarya</taxon>
        <taxon>Ascomycota</taxon>
        <taxon>Pezizomycotina</taxon>
        <taxon>Leotiomycetes</taxon>
        <taxon>Helotiales</taxon>
        <taxon>Dermateaceae</taxon>
        <taxon>Coleophoma</taxon>
    </lineage>
</organism>
<evidence type="ECO:0000313" key="3">
    <source>
        <dbReference type="EMBL" id="RDW63259.1"/>
    </source>
</evidence>